<feature type="compositionally biased region" description="Low complexity" evidence="1">
    <location>
        <begin position="244"/>
        <end position="258"/>
    </location>
</feature>
<feature type="region of interest" description="Disordered" evidence="1">
    <location>
        <begin position="186"/>
        <end position="263"/>
    </location>
</feature>
<name>A0A8B9RMG3_ASTMX</name>
<evidence type="ECO:0000313" key="2">
    <source>
        <dbReference type="Ensembl" id="ENSAMXP00005053209.1"/>
    </source>
</evidence>
<evidence type="ECO:0000256" key="1">
    <source>
        <dbReference type="SAM" id="MobiDB-lite"/>
    </source>
</evidence>
<accession>A0A8B9RMG3</accession>
<protein>
    <submittedName>
        <fullName evidence="2">Uncharacterized protein</fullName>
    </submittedName>
</protein>
<feature type="compositionally biased region" description="Polar residues" evidence="1">
    <location>
        <begin position="297"/>
        <end position="306"/>
    </location>
</feature>
<sequence>PYEYHLAGYGDELPITPPRKHKLSHSFEEQYLLGPKRPVIRHVLYNQYLHPTPSSLPNLFSVPRPIPSIPHLSPPFHTRIPVSYPPASSFETESFKDPLKFLRDLADEYKSQPLNLSNKKGSLETSRDTPSSFSPLSNKKRPQFLNAPLPIYTKGDQPAAAAAAAPPRMEPPAQAVVNPMSMDESHAMNLTSSSESSPTLKKPPTPTATPTAPIPHRQSYPSASSAFPNKHPEQNPHSTKAGPSEKPQPSSSQAPSRPTLDSYGGMEIQIPLYLLQNWIKEGLISSLASTHHHPSGGPSNEPNKTPTPERLSRARMASESSEGPTSGSKVFLAEMSIRIDHETANKPVYKPVKQTVTWPRPLHCRKNSSTTRNH</sequence>
<feature type="region of interest" description="Disordered" evidence="1">
    <location>
        <begin position="289"/>
        <end position="328"/>
    </location>
</feature>
<feature type="compositionally biased region" description="Polar residues" evidence="1">
    <location>
        <begin position="318"/>
        <end position="328"/>
    </location>
</feature>
<feature type="compositionally biased region" description="Low complexity" evidence="1">
    <location>
        <begin position="190"/>
        <end position="200"/>
    </location>
</feature>
<evidence type="ECO:0000313" key="3">
    <source>
        <dbReference type="Proteomes" id="UP000694621"/>
    </source>
</evidence>
<reference evidence="2" key="1">
    <citation type="submission" date="2025-08" db="UniProtKB">
        <authorList>
            <consortium name="Ensembl"/>
        </authorList>
    </citation>
    <scope>IDENTIFICATION</scope>
</reference>
<organism evidence="2 3">
    <name type="scientific">Astyanax mexicanus</name>
    <name type="common">Blind cave fish</name>
    <name type="synonym">Astyanax fasciatus mexicanus</name>
    <dbReference type="NCBI Taxonomy" id="7994"/>
    <lineage>
        <taxon>Eukaryota</taxon>
        <taxon>Metazoa</taxon>
        <taxon>Chordata</taxon>
        <taxon>Craniata</taxon>
        <taxon>Vertebrata</taxon>
        <taxon>Euteleostomi</taxon>
        <taxon>Actinopterygii</taxon>
        <taxon>Neopterygii</taxon>
        <taxon>Teleostei</taxon>
        <taxon>Ostariophysi</taxon>
        <taxon>Characiformes</taxon>
        <taxon>Characoidei</taxon>
        <taxon>Acestrorhamphidae</taxon>
        <taxon>Acestrorhamphinae</taxon>
        <taxon>Astyanax</taxon>
    </lineage>
</organism>
<dbReference type="AlphaFoldDB" id="A0A8B9RMG3"/>
<dbReference type="Ensembl" id="ENSAMXT00005057547.1">
    <property type="protein sequence ID" value="ENSAMXP00005053209.1"/>
    <property type="gene ID" value="ENSAMXG00005023859.1"/>
</dbReference>
<feature type="region of interest" description="Disordered" evidence="1">
    <location>
        <begin position="112"/>
        <end position="174"/>
    </location>
</feature>
<dbReference type="Proteomes" id="UP000694621">
    <property type="component" value="Unplaced"/>
</dbReference>
<proteinExistence type="predicted"/>
<feature type="compositionally biased region" description="Low complexity" evidence="1">
    <location>
        <begin position="158"/>
        <end position="174"/>
    </location>
</feature>
<feature type="compositionally biased region" description="Polar residues" evidence="1">
    <location>
        <begin position="128"/>
        <end position="137"/>
    </location>
</feature>